<evidence type="ECO:0000313" key="3">
    <source>
        <dbReference type="Proteomes" id="UP000013827"/>
    </source>
</evidence>
<feature type="chain" id="PRO_5044280432" description="UBA domain-containing protein" evidence="1">
    <location>
        <begin position="17"/>
        <end position="197"/>
    </location>
</feature>
<reference evidence="2" key="2">
    <citation type="submission" date="2024-10" db="UniProtKB">
        <authorList>
            <consortium name="EnsemblProtists"/>
        </authorList>
    </citation>
    <scope>IDENTIFICATION</scope>
</reference>
<protein>
    <recommendedName>
        <fullName evidence="4">UBA domain-containing protein</fullName>
    </recommendedName>
</protein>
<name>A0A0D3KPM9_EMIH1</name>
<proteinExistence type="predicted"/>
<evidence type="ECO:0000313" key="2">
    <source>
        <dbReference type="EnsemblProtists" id="EOD37714"/>
    </source>
</evidence>
<accession>A0A0D3KPM9</accession>
<reference evidence="3" key="1">
    <citation type="journal article" date="2013" name="Nature">
        <title>Pan genome of the phytoplankton Emiliania underpins its global distribution.</title>
        <authorList>
            <person name="Read B.A."/>
            <person name="Kegel J."/>
            <person name="Klute M.J."/>
            <person name="Kuo A."/>
            <person name="Lefebvre S.C."/>
            <person name="Maumus F."/>
            <person name="Mayer C."/>
            <person name="Miller J."/>
            <person name="Monier A."/>
            <person name="Salamov A."/>
            <person name="Young J."/>
            <person name="Aguilar M."/>
            <person name="Claverie J.M."/>
            <person name="Frickenhaus S."/>
            <person name="Gonzalez K."/>
            <person name="Herman E.K."/>
            <person name="Lin Y.C."/>
            <person name="Napier J."/>
            <person name="Ogata H."/>
            <person name="Sarno A.F."/>
            <person name="Shmutz J."/>
            <person name="Schroeder D."/>
            <person name="de Vargas C."/>
            <person name="Verret F."/>
            <person name="von Dassow P."/>
            <person name="Valentin K."/>
            <person name="Van de Peer Y."/>
            <person name="Wheeler G."/>
            <person name="Dacks J.B."/>
            <person name="Delwiche C.F."/>
            <person name="Dyhrman S.T."/>
            <person name="Glockner G."/>
            <person name="John U."/>
            <person name="Richards T."/>
            <person name="Worden A.Z."/>
            <person name="Zhang X."/>
            <person name="Grigoriev I.V."/>
            <person name="Allen A.E."/>
            <person name="Bidle K."/>
            <person name="Borodovsky M."/>
            <person name="Bowler C."/>
            <person name="Brownlee C."/>
            <person name="Cock J.M."/>
            <person name="Elias M."/>
            <person name="Gladyshev V.N."/>
            <person name="Groth M."/>
            <person name="Guda C."/>
            <person name="Hadaegh A."/>
            <person name="Iglesias-Rodriguez M.D."/>
            <person name="Jenkins J."/>
            <person name="Jones B.M."/>
            <person name="Lawson T."/>
            <person name="Leese F."/>
            <person name="Lindquist E."/>
            <person name="Lobanov A."/>
            <person name="Lomsadze A."/>
            <person name="Malik S.B."/>
            <person name="Marsh M.E."/>
            <person name="Mackinder L."/>
            <person name="Mock T."/>
            <person name="Mueller-Roeber B."/>
            <person name="Pagarete A."/>
            <person name="Parker M."/>
            <person name="Probert I."/>
            <person name="Quesneville H."/>
            <person name="Raines C."/>
            <person name="Rensing S.A."/>
            <person name="Riano-Pachon D.M."/>
            <person name="Richier S."/>
            <person name="Rokitta S."/>
            <person name="Shiraiwa Y."/>
            <person name="Soanes D.M."/>
            <person name="van der Giezen M."/>
            <person name="Wahlund T.M."/>
            <person name="Williams B."/>
            <person name="Wilson W."/>
            <person name="Wolfe G."/>
            <person name="Wurch L.L."/>
        </authorList>
    </citation>
    <scope>NUCLEOTIDE SEQUENCE</scope>
</reference>
<evidence type="ECO:0000256" key="1">
    <source>
        <dbReference type="SAM" id="SignalP"/>
    </source>
</evidence>
<keyword evidence="3" id="KW-1185">Reference proteome</keyword>
<dbReference type="KEGG" id="ehx:EMIHUDRAFT_122347"/>
<sequence>MACSLLFLIALSAGSAAPKPPGPMRYETVGLDEEADAADGPDVLDLPAPAAAALGESPRPRPTGAGAGDASMQFMVTQRMKAELMALGYSEAEAQRLNPQRAAAILEHSIRRPSRGVPSSWNRAAGGRKSLGRAIGRSCAAIARAGVLASGALLVYVGSGGTLPPAQQRLLDQAGAYLERHIMPLLKPPTRYTPDYL</sequence>
<keyword evidence="1" id="KW-0732">Signal</keyword>
<dbReference type="GeneID" id="17282984"/>
<dbReference type="RefSeq" id="XP_005790143.1">
    <property type="nucleotide sequence ID" value="XM_005790086.1"/>
</dbReference>
<dbReference type="HOGENOM" id="CLU_1386461_0_0_1"/>
<dbReference type="EnsemblProtists" id="EOD37714">
    <property type="protein sequence ID" value="EOD37714"/>
    <property type="gene ID" value="EMIHUDRAFT_122347"/>
</dbReference>
<organism evidence="2 3">
    <name type="scientific">Emiliania huxleyi (strain CCMP1516)</name>
    <dbReference type="NCBI Taxonomy" id="280463"/>
    <lineage>
        <taxon>Eukaryota</taxon>
        <taxon>Haptista</taxon>
        <taxon>Haptophyta</taxon>
        <taxon>Prymnesiophyceae</taxon>
        <taxon>Isochrysidales</taxon>
        <taxon>Noelaerhabdaceae</taxon>
        <taxon>Emiliania</taxon>
    </lineage>
</organism>
<feature type="signal peptide" evidence="1">
    <location>
        <begin position="1"/>
        <end position="16"/>
    </location>
</feature>
<dbReference type="Proteomes" id="UP000013827">
    <property type="component" value="Unassembled WGS sequence"/>
</dbReference>
<evidence type="ECO:0008006" key="4">
    <source>
        <dbReference type="Google" id="ProtNLM"/>
    </source>
</evidence>
<dbReference type="PaxDb" id="2903-EOD37714"/>
<dbReference type="AlphaFoldDB" id="A0A0D3KPM9"/>